<accession>A0A2P5E7R8</accession>
<sequence length="94" mass="10667">MLTELRTRLQSSQDQLVKMQKELDESNKKILYLTNGSEKLSHMLGVGQTSTDKSGLEYIDKSSISQKGILQYNPFGFHKKLKLDIGECSKPHPQ</sequence>
<keyword evidence="1" id="KW-0175">Coiled coil</keyword>
<proteinExistence type="predicted"/>
<dbReference type="Proteomes" id="UP000237000">
    <property type="component" value="Unassembled WGS sequence"/>
</dbReference>
<comment type="caution">
    <text evidence="2">The sequence shown here is derived from an EMBL/GenBank/DDBJ whole genome shotgun (WGS) entry which is preliminary data.</text>
</comment>
<dbReference type="InParanoid" id="A0A2P5E7R8"/>
<dbReference type="EMBL" id="JXTC01000213">
    <property type="protein sequence ID" value="PON81578.1"/>
    <property type="molecule type" value="Genomic_DNA"/>
</dbReference>
<dbReference type="AlphaFoldDB" id="A0A2P5E7R8"/>
<keyword evidence="3" id="KW-1185">Reference proteome</keyword>
<evidence type="ECO:0000313" key="2">
    <source>
        <dbReference type="EMBL" id="PON81578.1"/>
    </source>
</evidence>
<name>A0A2P5E7R8_TREOI</name>
<feature type="coiled-coil region" evidence="1">
    <location>
        <begin position="2"/>
        <end position="29"/>
    </location>
</feature>
<protein>
    <submittedName>
        <fullName evidence="2">Uncharacterized protein</fullName>
    </submittedName>
</protein>
<gene>
    <name evidence="2" type="ORF">TorRG33x02_226160</name>
</gene>
<organism evidence="2 3">
    <name type="scientific">Trema orientale</name>
    <name type="common">Charcoal tree</name>
    <name type="synonym">Celtis orientalis</name>
    <dbReference type="NCBI Taxonomy" id="63057"/>
    <lineage>
        <taxon>Eukaryota</taxon>
        <taxon>Viridiplantae</taxon>
        <taxon>Streptophyta</taxon>
        <taxon>Embryophyta</taxon>
        <taxon>Tracheophyta</taxon>
        <taxon>Spermatophyta</taxon>
        <taxon>Magnoliopsida</taxon>
        <taxon>eudicotyledons</taxon>
        <taxon>Gunneridae</taxon>
        <taxon>Pentapetalae</taxon>
        <taxon>rosids</taxon>
        <taxon>fabids</taxon>
        <taxon>Rosales</taxon>
        <taxon>Cannabaceae</taxon>
        <taxon>Trema</taxon>
    </lineage>
</organism>
<evidence type="ECO:0000256" key="1">
    <source>
        <dbReference type="SAM" id="Coils"/>
    </source>
</evidence>
<evidence type="ECO:0000313" key="3">
    <source>
        <dbReference type="Proteomes" id="UP000237000"/>
    </source>
</evidence>
<feature type="non-terminal residue" evidence="2">
    <location>
        <position position="94"/>
    </location>
</feature>
<reference evidence="3" key="1">
    <citation type="submission" date="2016-06" db="EMBL/GenBank/DDBJ databases">
        <title>Parallel loss of symbiosis genes in relatives of nitrogen-fixing non-legume Parasponia.</title>
        <authorList>
            <person name="Van Velzen R."/>
            <person name="Holmer R."/>
            <person name="Bu F."/>
            <person name="Rutten L."/>
            <person name="Van Zeijl A."/>
            <person name="Liu W."/>
            <person name="Santuari L."/>
            <person name="Cao Q."/>
            <person name="Sharma T."/>
            <person name="Shen D."/>
            <person name="Roswanjaya Y."/>
            <person name="Wardhani T."/>
            <person name="Kalhor M.S."/>
            <person name="Jansen J."/>
            <person name="Van den Hoogen J."/>
            <person name="Gungor B."/>
            <person name="Hartog M."/>
            <person name="Hontelez J."/>
            <person name="Verver J."/>
            <person name="Yang W.-C."/>
            <person name="Schijlen E."/>
            <person name="Repin R."/>
            <person name="Schilthuizen M."/>
            <person name="Schranz E."/>
            <person name="Heidstra R."/>
            <person name="Miyata K."/>
            <person name="Fedorova E."/>
            <person name="Kohlen W."/>
            <person name="Bisseling T."/>
            <person name="Smit S."/>
            <person name="Geurts R."/>
        </authorList>
    </citation>
    <scope>NUCLEOTIDE SEQUENCE [LARGE SCALE GENOMIC DNA]</scope>
    <source>
        <strain evidence="3">cv. RG33-2</strain>
    </source>
</reference>